<evidence type="ECO:0000313" key="2">
    <source>
        <dbReference type="Proteomes" id="UP000224634"/>
    </source>
</evidence>
<keyword evidence="2" id="KW-1185">Reference proteome</keyword>
<dbReference type="EMBL" id="PDNA01000104">
    <property type="protein sequence ID" value="PGH13438.1"/>
    <property type="molecule type" value="Genomic_DNA"/>
</dbReference>
<sequence length="111" mass="12108">MPPLLSIEQWRTASRLDGPFGIESIIVMDGSAGFQYWQQHGQQKCGNQGQQFESVIAGGFPAAGLMNFDYKMYCDGAPAGGRRTAGIYWSEVSGMRGSLFESVSFIETEIG</sequence>
<protein>
    <submittedName>
        <fullName evidence="1">Uncharacterized protein</fullName>
    </submittedName>
</protein>
<evidence type="ECO:0000313" key="1">
    <source>
        <dbReference type="EMBL" id="PGH13438.1"/>
    </source>
</evidence>
<dbReference type="Proteomes" id="UP000224634">
    <property type="component" value="Unassembled WGS sequence"/>
</dbReference>
<gene>
    <name evidence="1" type="ORF">AJ80_06307</name>
</gene>
<reference evidence="1 2" key="1">
    <citation type="submission" date="2017-10" db="EMBL/GenBank/DDBJ databases">
        <title>Comparative genomics in systemic dimorphic fungi from Ajellomycetaceae.</title>
        <authorList>
            <person name="Munoz J.F."/>
            <person name="Mcewen J.G."/>
            <person name="Clay O.K."/>
            <person name="Cuomo C.A."/>
        </authorList>
    </citation>
    <scope>NUCLEOTIDE SEQUENCE [LARGE SCALE GENOMIC DNA]</scope>
    <source>
        <strain evidence="1 2">UAMH7299</strain>
    </source>
</reference>
<proteinExistence type="predicted"/>
<organism evidence="1 2">
    <name type="scientific">Polytolypa hystricis (strain UAMH7299)</name>
    <dbReference type="NCBI Taxonomy" id="1447883"/>
    <lineage>
        <taxon>Eukaryota</taxon>
        <taxon>Fungi</taxon>
        <taxon>Dikarya</taxon>
        <taxon>Ascomycota</taxon>
        <taxon>Pezizomycotina</taxon>
        <taxon>Eurotiomycetes</taxon>
        <taxon>Eurotiomycetidae</taxon>
        <taxon>Onygenales</taxon>
        <taxon>Onygenales incertae sedis</taxon>
        <taxon>Polytolypa</taxon>
    </lineage>
</organism>
<dbReference type="AlphaFoldDB" id="A0A2B7XXZ7"/>
<comment type="caution">
    <text evidence="1">The sequence shown here is derived from an EMBL/GenBank/DDBJ whole genome shotgun (WGS) entry which is preliminary data.</text>
</comment>
<name>A0A2B7XXZ7_POLH7</name>
<accession>A0A2B7XXZ7</accession>